<organism evidence="2 3">
    <name type="scientific">Paraburkholderia phenazinium</name>
    <dbReference type="NCBI Taxonomy" id="60549"/>
    <lineage>
        <taxon>Bacteria</taxon>
        <taxon>Pseudomonadati</taxon>
        <taxon>Pseudomonadota</taxon>
        <taxon>Betaproteobacteria</taxon>
        <taxon>Burkholderiales</taxon>
        <taxon>Burkholderiaceae</taxon>
        <taxon>Paraburkholderia</taxon>
    </lineage>
</organism>
<evidence type="ECO:0008006" key="4">
    <source>
        <dbReference type="Google" id="ProtNLM"/>
    </source>
</evidence>
<feature type="transmembrane region" description="Helical" evidence="1">
    <location>
        <begin position="20"/>
        <end position="39"/>
    </location>
</feature>
<keyword evidence="1" id="KW-0472">Membrane</keyword>
<dbReference type="AlphaFoldDB" id="A0A1G7ZXN0"/>
<dbReference type="RefSeq" id="WP_090685855.1">
    <property type="nucleotide sequence ID" value="NZ_CADERL010000025.1"/>
</dbReference>
<evidence type="ECO:0000313" key="3">
    <source>
        <dbReference type="Proteomes" id="UP000199706"/>
    </source>
</evidence>
<sequence length="479" mass="52322">MQNLVFANTRVVPPSRWLSFPLIAALIGYGVVLFTPAVLNDPDTYWHVASGVWILEHHSVPHVDPFSFTMAGHPWVAHEWLSELLMALAYRAGGWNGVVVLFGIATATTAGCLAWYLAGRLRPLAAVVTLTLGMTCLSSSLLARPHLLALPILVLWTIGLLSAQERRASPPLRLLPLMLIWANLHASFIFGLALVIPIAFDAFFEAKRDGWRVARAWALFFAAALATALLTPHGWHGLLFPFQLTAMENVASIGEWQPLDLHSLQPIEGALAALLYVVVSRRVRVSAPRLVIVAGLMYLAYRHSRHEMLAGIVGAAVLAEPLGRAFGSKQEALAVRRLQLQGVAVGLAFAALLAGLRFAFPIVRGDDPVSPVTAISAVPDSLLTTPGFNSYEFGGYLIFRRVKPFVDGRADMYGDPFILAYVDAMRPDRAAFEKLVGQYRIRWALLANRSPAAEMVAKLPGWRRIHADAVAVAFVRDGP</sequence>
<feature type="transmembrane region" description="Helical" evidence="1">
    <location>
        <begin position="184"/>
        <end position="204"/>
    </location>
</feature>
<protein>
    <recommendedName>
        <fullName evidence="4">Dolichyl-phosphate-mannose-protein mannosyltransferase</fullName>
    </recommendedName>
</protein>
<gene>
    <name evidence="2" type="ORF">SAMN05216466_107219</name>
</gene>
<reference evidence="2 3" key="1">
    <citation type="submission" date="2016-10" db="EMBL/GenBank/DDBJ databases">
        <authorList>
            <person name="de Groot N.N."/>
        </authorList>
    </citation>
    <scope>NUCLEOTIDE SEQUENCE [LARGE SCALE GENOMIC DNA]</scope>
    <source>
        <strain evidence="2 3">LMG 2247</strain>
    </source>
</reference>
<proteinExistence type="predicted"/>
<name>A0A1G7ZXN0_9BURK</name>
<keyword evidence="1" id="KW-0812">Transmembrane</keyword>
<dbReference type="OrthoDB" id="9786218at2"/>
<evidence type="ECO:0000313" key="2">
    <source>
        <dbReference type="EMBL" id="SDH13371.1"/>
    </source>
</evidence>
<feature type="transmembrane region" description="Helical" evidence="1">
    <location>
        <begin position="124"/>
        <end position="142"/>
    </location>
</feature>
<accession>A0A1G7ZXN0</accession>
<dbReference type="EMBL" id="FNCJ01000007">
    <property type="protein sequence ID" value="SDH13371.1"/>
    <property type="molecule type" value="Genomic_DNA"/>
</dbReference>
<feature type="transmembrane region" description="Helical" evidence="1">
    <location>
        <begin position="216"/>
        <end position="235"/>
    </location>
</feature>
<feature type="transmembrane region" description="Helical" evidence="1">
    <location>
        <begin position="95"/>
        <end position="118"/>
    </location>
</feature>
<keyword evidence="1" id="KW-1133">Transmembrane helix</keyword>
<dbReference type="Proteomes" id="UP000199706">
    <property type="component" value="Unassembled WGS sequence"/>
</dbReference>
<evidence type="ECO:0000256" key="1">
    <source>
        <dbReference type="SAM" id="Phobius"/>
    </source>
</evidence>